<feature type="domain" description="DNA-directed DNA polymerase family A palm" evidence="21">
    <location>
        <begin position="688"/>
        <end position="895"/>
    </location>
</feature>
<dbReference type="NCBIfam" id="TIGR00593">
    <property type="entry name" value="pola"/>
    <property type="match status" value="1"/>
</dbReference>
<keyword evidence="8" id="KW-0540">Nuclease</keyword>
<evidence type="ECO:0000256" key="6">
    <source>
        <dbReference type="ARBA" id="ARBA00022695"/>
    </source>
</evidence>
<keyword evidence="10 18" id="KW-0378">Hydrolase</keyword>
<evidence type="ECO:0000256" key="10">
    <source>
        <dbReference type="ARBA" id="ARBA00022801"/>
    </source>
</evidence>
<dbReference type="FunFam" id="1.10.150.20:FF:000002">
    <property type="entry name" value="DNA polymerase I"/>
    <property type="match status" value="1"/>
</dbReference>
<dbReference type="InterPro" id="IPR036279">
    <property type="entry name" value="5-3_exonuclease_C_sf"/>
</dbReference>
<dbReference type="EC" id="2.7.7.7" evidence="3 17"/>
<dbReference type="InterPro" id="IPR020046">
    <property type="entry name" value="5-3_exonucl_a-hlix_arch_N"/>
</dbReference>
<dbReference type="CDD" id="cd09898">
    <property type="entry name" value="H3TH_53EXO"/>
    <property type="match status" value="1"/>
</dbReference>
<comment type="function">
    <text evidence="16">In addition to polymerase activity, this DNA polymerase exhibits 3'-5' and 5'-3' exonuclease activity. It is able to utilize nicked circular duplex DNA as a template and can unwind the parental DNA strand from its template.</text>
</comment>
<gene>
    <name evidence="18 22" type="primary">polA</name>
    <name evidence="22" type="ORF">ERCICUMA2628_015</name>
</gene>
<dbReference type="InterPro" id="IPR043502">
    <property type="entry name" value="DNA/RNA_pol_sf"/>
</dbReference>
<dbReference type="FunFam" id="1.10.150.20:FF:000003">
    <property type="entry name" value="DNA polymerase I"/>
    <property type="match status" value="1"/>
</dbReference>
<dbReference type="GO" id="GO:0008409">
    <property type="term" value="F:5'-3' exonuclease activity"/>
    <property type="evidence" value="ECO:0007669"/>
    <property type="project" value="UniProtKB-UniRule"/>
</dbReference>
<dbReference type="SMART" id="SM00279">
    <property type="entry name" value="HhH2"/>
    <property type="match status" value="1"/>
</dbReference>
<keyword evidence="6 18" id="KW-0548">Nucleotidyltransferase</keyword>
<keyword evidence="13 18" id="KW-0238">DNA-binding</keyword>
<accession>A0A451D1I1</accession>
<sequence length="931" mass="106767">MTHSVENPLILIDGSSYLYRAYYAYPNLTTHSNFPTGAMYGVLNMLRSLLTKHQHSYVAVVFDAHGKTFRDELFVEYKSHRPSMPDDLQVQIQPLYKMIKYIGLPLLVVPGVEADDVIGTLALEAEKSGHSVLISTDDKDMAQLVTSKINLIHSLNNRIIGPQEVVEKYGITPELMIDFLALVGDPSDNIPGVPGIGKKSAQVLLQRLGGIRKIYSNLDKLIFLALRGSKNIISKLEKHKDMAFLSYQLATIRTNLTLSLSSSQLLYSEPVIPNLIELLKKYEFNKLVSDLKNQKWWKWHQKVKFTIIVDTIEQVLEDKLETIKTLEFSKYLTILDKVTFITWVKILQNKKHFSFYINTDSLEVFQANIIGLSFSVQKGQAIYLPILNNDKQEPSELNGFEVLRILKPVLEDPTIVKIGKNLKFYCGVLKRYNIKLQGICFDVLLESYVLESIGHCYDIYTLAKRWLNYDLAIWTKINKKNIDSRILNWFPMQVKNDRVAMIYADVILQLHFEMWKQLNTTKGPKYIFEEVDMPLIPVLLRIEQAGVLIDRDLLCQYSKEISYRVENLEKEAYKLAGEPFNLSSPKQIQMILFEKHGIKPIKKTSTGNLSTNEAVLSQLSPYFPLANIILEYRGLIKLQSSYINKLLRMIHLESERIHTSYHQIVTVTGRLSSSNPNLQNIPVRNYTGRRIRQAFIAPNGYCIMSADYSQIELRIMAHFSQDSQLLLDFSTEQDVHCVTAAEIFGVKLKEVTKDQRRRAKEINFGLIYGMSAFGLAHRLHIGVREAKRYMDCYFERYPGVLKYMRNTCKKAAEQGYVSTLNGRRLYLPDINSKNGVRRQAAERAAINAPLQGTAADIIKRTMISIDQWLLTQNTPLFRMIIQVHDELVFEVKNYAIKDSSIKICTLMEKVIKLDVPLRVDIGVGANWDQAH</sequence>
<dbReference type="GO" id="GO:0003887">
    <property type="term" value="F:DNA-directed DNA polymerase activity"/>
    <property type="evidence" value="ECO:0007669"/>
    <property type="project" value="UniProtKB-UniRule"/>
</dbReference>
<evidence type="ECO:0000256" key="3">
    <source>
        <dbReference type="ARBA" id="ARBA00012417"/>
    </source>
</evidence>
<dbReference type="CDD" id="cd06139">
    <property type="entry name" value="DNA_polA_I_Ecoli_like_exo"/>
    <property type="match status" value="1"/>
</dbReference>
<evidence type="ECO:0000256" key="1">
    <source>
        <dbReference type="ARBA" id="ARBA00007705"/>
    </source>
</evidence>
<dbReference type="SUPFAM" id="SSF56672">
    <property type="entry name" value="DNA/RNA polymerases"/>
    <property type="match status" value="1"/>
</dbReference>
<keyword evidence="14 18" id="KW-0234">DNA repair</keyword>
<dbReference type="InterPro" id="IPR002298">
    <property type="entry name" value="DNA_polymerase_A"/>
</dbReference>
<dbReference type="Gene3D" id="3.40.50.1010">
    <property type="entry name" value="5'-nuclease"/>
    <property type="match status" value="1"/>
</dbReference>
<reference evidence="22 23" key="1">
    <citation type="submission" date="2019-02" db="EMBL/GenBank/DDBJ databases">
        <authorList>
            <person name="Manzano-Marin A."/>
            <person name="Manzano-Marin A."/>
        </authorList>
    </citation>
    <scope>NUCLEOTIDE SEQUENCE [LARGE SCALE GENOMIC DNA]</scope>
    <source>
        <strain evidence="22 23">ErCicuneomaculata</strain>
    </source>
</reference>
<dbReference type="GO" id="GO:0008408">
    <property type="term" value="F:3'-5' exonuclease activity"/>
    <property type="evidence" value="ECO:0007669"/>
    <property type="project" value="UniProtKB-UniRule"/>
</dbReference>
<dbReference type="InterPro" id="IPR008918">
    <property type="entry name" value="HhH2"/>
</dbReference>
<dbReference type="InterPro" id="IPR018320">
    <property type="entry name" value="DNA_polymerase_1"/>
</dbReference>
<evidence type="ECO:0000313" key="23">
    <source>
        <dbReference type="Proteomes" id="UP000294412"/>
    </source>
</evidence>
<evidence type="ECO:0000313" key="22">
    <source>
        <dbReference type="EMBL" id="VFP79467.1"/>
    </source>
</evidence>
<dbReference type="SUPFAM" id="SSF53098">
    <property type="entry name" value="Ribonuclease H-like"/>
    <property type="match status" value="1"/>
</dbReference>
<feature type="domain" description="3'-5' exonuclease" evidence="19">
    <location>
        <begin position="331"/>
        <end position="519"/>
    </location>
</feature>
<dbReference type="SUPFAM" id="SSF88723">
    <property type="entry name" value="PIN domain-like"/>
    <property type="match status" value="1"/>
</dbReference>
<dbReference type="InterPro" id="IPR020045">
    <property type="entry name" value="DNA_polI_H3TH"/>
</dbReference>
<dbReference type="EMBL" id="LR217703">
    <property type="protein sequence ID" value="VFP79467.1"/>
    <property type="molecule type" value="Genomic_DNA"/>
</dbReference>
<protein>
    <recommendedName>
        <fullName evidence="4 17">DNA polymerase I</fullName>
        <ecNumber evidence="3 17">2.7.7.7</ecNumber>
    </recommendedName>
</protein>
<dbReference type="GO" id="GO:0006261">
    <property type="term" value="P:DNA-templated DNA replication"/>
    <property type="evidence" value="ECO:0007669"/>
    <property type="project" value="UniProtKB-UniRule"/>
</dbReference>
<evidence type="ECO:0000259" key="21">
    <source>
        <dbReference type="SMART" id="SM00482"/>
    </source>
</evidence>
<dbReference type="Gene3D" id="3.30.70.370">
    <property type="match status" value="1"/>
</dbReference>
<dbReference type="FunFam" id="1.20.1060.10:FF:000001">
    <property type="entry name" value="DNA polymerase I"/>
    <property type="match status" value="1"/>
</dbReference>
<dbReference type="SUPFAM" id="SSF47807">
    <property type="entry name" value="5' to 3' exonuclease, C-terminal subdomain"/>
    <property type="match status" value="1"/>
</dbReference>
<dbReference type="InterPro" id="IPR002421">
    <property type="entry name" value="5-3_exonuclease"/>
</dbReference>
<evidence type="ECO:0000259" key="19">
    <source>
        <dbReference type="SMART" id="SM00474"/>
    </source>
</evidence>
<dbReference type="PROSITE" id="PS00447">
    <property type="entry name" value="DNA_POLYMERASE_A"/>
    <property type="match status" value="1"/>
</dbReference>
<evidence type="ECO:0000256" key="11">
    <source>
        <dbReference type="ARBA" id="ARBA00022839"/>
    </source>
</evidence>
<evidence type="ECO:0000256" key="4">
    <source>
        <dbReference type="ARBA" id="ARBA00020311"/>
    </source>
</evidence>
<dbReference type="FunFam" id="3.40.50.1010:FF:000001">
    <property type="entry name" value="DNA polymerase I"/>
    <property type="match status" value="1"/>
</dbReference>
<name>A0A451D1I1_9GAMM</name>
<keyword evidence="5 18" id="KW-0808">Transferase</keyword>
<dbReference type="Gene3D" id="3.30.420.10">
    <property type="entry name" value="Ribonuclease H-like superfamily/Ribonuclease H"/>
    <property type="match status" value="1"/>
</dbReference>
<dbReference type="SMART" id="SM00482">
    <property type="entry name" value="POLAc"/>
    <property type="match status" value="1"/>
</dbReference>
<dbReference type="PANTHER" id="PTHR10133">
    <property type="entry name" value="DNA POLYMERASE I"/>
    <property type="match status" value="1"/>
</dbReference>
<evidence type="ECO:0000259" key="20">
    <source>
        <dbReference type="SMART" id="SM00475"/>
    </source>
</evidence>
<evidence type="ECO:0000256" key="9">
    <source>
        <dbReference type="ARBA" id="ARBA00022763"/>
    </source>
</evidence>
<dbReference type="PRINTS" id="PR00868">
    <property type="entry name" value="DNAPOLI"/>
</dbReference>
<evidence type="ECO:0000256" key="17">
    <source>
        <dbReference type="NCBIfam" id="TIGR00593"/>
    </source>
</evidence>
<evidence type="ECO:0000256" key="12">
    <source>
        <dbReference type="ARBA" id="ARBA00022932"/>
    </source>
</evidence>
<evidence type="ECO:0000256" key="15">
    <source>
        <dbReference type="ARBA" id="ARBA00049244"/>
    </source>
</evidence>
<dbReference type="InterPro" id="IPR012337">
    <property type="entry name" value="RNaseH-like_sf"/>
</dbReference>
<keyword evidence="7 18" id="KW-0235">DNA replication</keyword>
<evidence type="ECO:0000256" key="8">
    <source>
        <dbReference type="ARBA" id="ARBA00022722"/>
    </source>
</evidence>
<dbReference type="Pfam" id="PF02739">
    <property type="entry name" value="5_3_exonuc_N"/>
    <property type="match status" value="1"/>
</dbReference>
<evidence type="ECO:0000256" key="2">
    <source>
        <dbReference type="ARBA" id="ARBA00011541"/>
    </source>
</evidence>
<comment type="subunit">
    <text evidence="2">Single-chain monomer with multiple functions.</text>
</comment>
<dbReference type="InterPro" id="IPR019760">
    <property type="entry name" value="DNA-dir_DNA_pol_A_CS"/>
</dbReference>
<evidence type="ECO:0000256" key="7">
    <source>
        <dbReference type="ARBA" id="ARBA00022705"/>
    </source>
</evidence>
<dbReference type="RefSeq" id="WP_157993273.1">
    <property type="nucleotide sequence ID" value="NZ_LR217703.1"/>
</dbReference>
<keyword evidence="9 18" id="KW-0227">DNA damage</keyword>
<dbReference type="CDD" id="cd09859">
    <property type="entry name" value="PIN_53EXO"/>
    <property type="match status" value="1"/>
</dbReference>
<feature type="domain" description="5'-3' exonuclease" evidence="20">
    <location>
        <begin position="7"/>
        <end position="268"/>
    </location>
</feature>
<dbReference type="Proteomes" id="UP000294412">
    <property type="component" value="Chromosome"/>
</dbReference>
<dbReference type="Gene3D" id="1.20.1060.10">
    <property type="entry name" value="Taq DNA Polymerase, Chain T, domain 4"/>
    <property type="match status" value="1"/>
</dbReference>
<dbReference type="SMART" id="SM00475">
    <property type="entry name" value="53EXOc"/>
    <property type="match status" value="1"/>
</dbReference>
<dbReference type="CDD" id="cd08637">
    <property type="entry name" value="DNA_pol_A_pol_I_C"/>
    <property type="match status" value="1"/>
</dbReference>
<comment type="catalytic activity">
    <reaction evidence="15 18">
        <text>DNA(n) + a 2'-deoxyribonucleoside 5'-triphosphate = DNA(n+1) + diphosphate</text>
        <dbReference type="Rhea" id="RHEA:22508"/>
        <dbReference type="Rhea" id="RHEA-COMP:17339"/>
        <dbReference type="Rhea" id="RHEA-COMP:17340"/>
        <dbReference type="ChEBI" id="CHEBI:33019"/>
        <dbReference type="ChEBI" id="CHEBI:61560"/>
        <dbReference type="ChEBI" id="CHEBI:173112"/>
        <dbReference type="EC" id="2.7.7.7"/>
    </reaction>
</comment>
<dbReference type="Gene3D" id="1.10.150.20">
    <property type="entry name" value="5' to 3' exonuclease, C-terminal subdomain"/>
    <property type="match status" value="2"/>
</dbReference>
<evidence type="ECO:0000256" key="18">
    <source>
        <dbReference type="RuleBase" id="RU004460"/>
    </source>
</evidence>
<dbReference type="Pfam" id="PF01612">
    <property type="entry name" value="DNA_pol_A_exo1"/>
    <property type="match status" value="1"/>
</dbReference>
<dbReference type="PANTHER" id="PTHR10133:SF27">
    <property type="entry name" value="DNA POLYMERASE NU"/>
    <property type="match status" value="1"/>
</dbReference>
<dbReference type="NCBIfam" id="NF004397">
    <property type="entry name" value="PRK05755.1"/>
    <property type="match status" value="1"/>
</dbReference>
<dbReference type="InterPro" id="IPR036397">
    <property type="entry name" value="RNaseH_sf"/>
</dbReference>
<dbReference type="Pfam" id="PF01367">
    <property type="entry name" value="5_3_exonuc"/>
    <property type="match status" value="1"/>
</dbReference>
<dbReference type="InterPro" id="IPR002562">
    <property type="entry name" value="3'-5'_exonuclease_dom"/>
</dbReference>
<dbReference type="InterPro" id="IPR001098">
    <property type="entry name" value="DNA-dir_DNA_pol_A_palm_dom"/>
</dbReference>
<evidence type="ECO:0000256" key="14">
    <source>
        <dbReference type="ARBA" id="ARBA00023204"/>
    </source>
</evidence>
<dbReference type="OrthoDB" id="9806424at2"/>
<keyword evidence="12 18" id="KW-0239">DNA-directed DNA polymerase</keyword>
<dbReference type="GO" id="GO:0006302">
    <property type="term" value="P:double-strand break repair"/>
    <property type="evidence" value="ECO:0007669"/>
    <property type="project" value="TreeGrafter"/>
</dbReference>
<evidence type="ECO:0000256" key="5">
    <source>
        <dbReference type="ARBA" id="ARBA00022679"/>
    </source>
</evidence>
<keyword evidence="11 18" id="KW-0269">Exonuclease</keyword>
<evidence type="ECO:0000256" key="13">
    <source>
        <dbReference type="ARBA" id="ARBA00023125"/>
    </source>
</evidence>
<organism evidence="22 23">
    <name type="scientific">Candidatus Erwinia haradaeae</name>
    <dbReference type="NCBI Taxonomy" id="1922217"/>
    <lineage>
        <taxon>Bacteria</taxon>
        <taxon>Pseudomonadati</taxon>
        <taxon>Pseudomonadota</taxon>
        <taxon>Gammaproteobacteria</taxon>
        <taxon>Enterobacterales</taxon>
        <taxon>Erwiniaceae</taxon>
        <taxon>Erwinia</taxon>
    </lineage>
</organism>
<dbReference type="Pfam" id="PF00476">
    <property type="entry name" value="DNA_pol_A"/>
    <property type="match status" value="1"/>
</dbReference>
<dbReference type="GO" id="GO:0003677">
    <property type="term" value="F:DNA binding"/>
    <property type="evidence" value="ECO:0007669"/>
    <property type="project" value="UniProtKB-UniRule"/>
</dbReference>
<evidence type="ECO:0000256" key="16">
    <source>
        <dbReference type="ARBA" id="ARBA00060162"/>
    </source>
</evidence>
<dbReference type="InterPro" id="IPR029060">
    <property type="entry name" value="PIN-like_dom_sf"/>
</dbReference>
<dbReference type="SMART" id="SM00474">
    <property type="entry name" value="35EXOc"/>
    <property type="match status" value="1"/>
</dbReference>
<proteinExistence type="inferred from homology"/>
<comment type="similarity">
    <text evidence="1 18">Belongs to the DNA polymerase type-A family.</text>
</comment>
<dbReference type="AlphaFoldDB" id="A0A451D1I1"/>